<dbReference type="Proteomes" id="UP001388673">
    <property type="component" value="Unassembled WGS sequence"/>
</dbReference>
<feature type="region of interest" description="Disordered" evidence="1">
    <location>
        <begin position="1"/>
        <end position="217"/>
    </location>
</feature>
<keyword evidence="3" id="KW-1185">Reference proteome</keyword>
<feature type="compositionally biased region" description="Low complexity" evidence="1">
    <location>
        <begin position="41"/>
        <end position="56"/>
    </location>
</feature>
<reference evidence="2 3" key="1">
    <citation type="journal article" date="2024" name="bioRxiv">
        <title>Comparative genomics of Cryptococcus and Kwoniella reveals pathogenesis evolution and contrasting karyotype dynamics via intercentromeric recombination or chromosome fusion.</title>
        <authorList>
            <person name="Coelho M.A."/>
            <person name="David-Palma M."/>
            <person name="Shea T."/>
            <person name="Bowers K."/>
            <person name="McGinley-Smith S."/>
            <person name="Mohammad A.W."/>
            <person name="Gnirke A."/>
            <person name="Yurkov A.M."/>
            <person name="Nowrousian M."/>
            <person name="Sun S."/>
            <person name="Cuomo C.A."/>
            <person name="Heitman J."/>
        </authorList>
    </citation>
    <scope>NUCLEOTIDE SEQUENCE [LARGE SCALE GENOMIC DNA]</scope>
    <source>
        <strain evidence="2 3">CBS 13917</strain>
    </source>
</reference>
<dbReference type="GeneID" id="92182596"/>
<feature type="compositionally biased region" description="Low complexity" evidence="1">
    <location>
        <begin position="150"/>
        <end position="163"/>
    </location>
</feature>
<protein>
    <submittedName>
        <fullName evidence="2">Uncharacterized protein</fullName>
    </submittedName>
</protein>
<dbReference type="KEGG" id="kne:92182596"/>
<feature type="compositionally biased region" description="Low complexity" evidence="1">
    <location>
        <begin position="66"/>
        <end position="79"/>
    </location>
</feature>
<evidence type="ECO:0000313" key="2">
    <source>
        <dbReference type="EMBL" id="KAK8847480.1"/>
    </source>
</evidence>
<evidence type="ECO:0000313" key="3">
    <source>
        <dbReference type="Proteomes" id="UP001388673"/>
    </source>
</evidence>
<evidence type="ECO:0000256" key="1">
    <source>
        <dbReference type="SAM" id="MobiDB-lite"/>
    </source>
</evidence>
<gene>
    <name evidence="2" type="ORF">IAR55_005338</name>
</gene>
<name>A0AAW0YW39_9TREE</name>
<proteinExistence type="predicted"/>
<dbReference type="RefSeq" id="XP_066800998.1">
    <property type="nucleotide sequence ID" value="XM_066948430.1"/>
</dbReference>
<sequence>MSTTSMTRSRTNREAAVLGNSLYRSGFSPSQDGPDMTSLIYTGSSPTYTDPSPTSDRYIENRSHFSDWSSSSSPSSSRGESGGKARLNSLPYVNFSRPKPYDPIAIEREEEVETYSGGGSYCQPTGSYLTAPPSRDSFSDGMSRGRSQDTSSFRSSGTGTGWSERLGHQNPLGLHPVHLGGDESQSSETSGARGTSSVGGDGSITDDYESRTGVRDDYELLPVARRVERSMRYNVPQKRSFDIL</sequence>
<comment type="caution">
    <text evidence="2">The sequence shown here is derived from an EMBL/GenBank/DDBJ whole genome shotgun (WGS) entry which is preliminary data.</text>
</comment>
<organism evidence="2 3">
    <name type="scientific">Kwoniella newhampshirensis</name>
    <dbReference type="NCBI Taxonomy" id="1651941"/>
    <lineage>
        <taxon>Eukaryota</taxon>
        <taxon>Fungi</taxon>
        <taxon>Dikarya</taxon>
        <taxon>Basidiomycota</taxon>
        <taxon>Agaricomycotina</taxon>
        <taxon>Tremellomycetes</taxon>
        <taxon>Tremellales</taxon>
        <taxon>Cryptococcaceae</taxon>
        <taxon>Kwoniella</taxon>
    </lineage>
</organism>
<feature type="compositionally biased region" description="Polar residues" evidence="1">
    <location>
        <begin position="183"/>
        <end position="196"/>
    </location>
</feature>
<feature type="compositionally biased region" description="Basic and acidic residues" evidence="1">
    <location>
        <begin position="208"/>
        <end position="217"/>
    </location>
</feature>
<accession>A0AAW0YW39</accession>
<dbReference type="EMBL" id="JBCAWK010000010">
    <property type="protein sequence ID" value="KAK8847480.1"/>
    <property type="molecule type" value="Genomic_DNA"/>
</dbReference>
<dbReference type="AlphaFoldDB" id="A0AAW0YW39"/>